<evidence type="ECO:0000256" key="1">
    <source>
        <dbReference type="SAM" id="MobiDB-lite"/>
    </source>
</evidence>
<dbReference type="InterPro" id="IPR038488">
    <property type="entry name" value="Integrase_DNA-bd_sf"/>
</dbReference>
<comment type="caution">
    <text evidence="3">The sequence shown here is derived from an EMBL/GenBank/DDBJ whole genome shotgun (WGS) entry which is preliminary data.</text>
</comment>
<evidence type="ECO:0000259" key="2">
    <source>
        <dbReference type="Pfam" id="PF13356"/>
    </source>
</evidence>
<keyword evidence="4" id="KW-1185">Reference proteome</keyword>
<name>A0ABS1WUE6_9GAMM</name>
<feature type="domain" description="Integrase DNA-binding" evidence="2">
    <location>
        <begin position="4"/>
        <end position="46"/>
    </location>
</feature>
<evidence type="ECO:0000313" key="4">
    <source>
        <dbReference type="Proteomes" id="UP000661077"/>
    </source>
</evidence>
<dbReference type="Gene3D" id="3.30.160.390">
    <property type="entry name" value="Integrase, DNA-binding domain"/>
    <property type="match status" value="1"/>
</dbReference>
<dbReference type="RefSeq" id="WP_203167862.1">
    <property type="nucleotide sequence ID" value="NZ_JAEVLS010000002.1"/>
</dbReference>
<accession>A0ABS1WUE6</accession>
<protein>
    <submittedName>
        <fullName evidence="3">DUF4102 domain-containing protein</fullName>
    </submittedName>
</protein>
<gene>
    <name evidence="3" type="ORF">JM946_07565</name>
</gene>
<reference evidence="3 4" key="1">
    <citation type="journal article" date="2021" name="Int. J. Syst. Evol. Microbiol.">
        <title>Steroidobacter gossypii sp. nov., isolated from soil of cotton cropping field.</title>
        <authorList>
            <person name="Huang R."/>
            <person name="Yang S."/>
            <person name="Zhen C."/>
            <person name="Liu W."/>
        </authorList>
    </citation>
    <scope>NUCLEOTIDE SEQUENCE [LARGE SCALE GENOMIC DNA]</scope>
    <source>
        <strain evidence="3 4">S1-65</strain>
    </source>
</reference>
<proteinExistence type="predicted"/>
<organism evidence="3 4">
    <name type="scientific">Steroidobacter gossypii</name>
    <dbReference type="NCBI Taxonomy" id="2805490"/>
    <lineage>
        <taxon>Bacteria</taxon>
        <taxon>Pseudomonadati</taxon>
        <taxon>Pseudomonadota</taxon>
        <taxon>Gammaproteobacteria</taxon>
        <taxon>Steroidobacterales</taxon>
        <taxon>Steroidobacteraceae</taxon>
        <taxon>Steroidobacter</taxon>
    </lineage>
</organism>
<dbReference type="InterPro" id="IPR025166">
    <property type="entry name" value="Integrase_DNA_bind_dom"/>
</dbReference>
<dbReference type="Proteomes" id="UP000661077">
    <property type="component" value="Unassembled WGS sequence"/>
</dbReference>
<dbReference type="EMBL" id="JAEVLS010000002">
    <property type="protein sequence ID" value="MBM0104599.1"/>
    <property type="molecule type" value="Genomic_DNA"/>
</dbReference>
<feature type="region of interest" description="Disordered" evidence="1">
    <location>
        <begin position="24"/>
        <end position="50"/>
    </location>
</feature>
<evidence type="ECO:0000313" key="3">
    <source>
        <dbReference type="EMBL" id="MBM0104599.1"/>
    </source>
</evidence>
<feature type="compositionally biased region" description="Basic and acidic residues" evidence="1">
    <location>
        <begin position="25"/>
        <end position="34"/>
    </location>
</feature>
<sequence>MRYGGREKLLAIGEWPHTTLKRARERMEQARKLPSDGIDSAARRRRSDKP</sequence>
<dbReference type="Pfam" id="PF13356">
    <property type="entry name" value="Arm-DNA-bind_3"/>
    <property type="match status" value="1"/>
</dbReference>